<proteinExistence type="predicted"/>
<dbReference type="EMBL" id="ML992665">
    <property type="protein sequence ID" value="KAF2216093.1"/>
    <property type="molecule type" value="Genomic_DNA"/>
</dbReference>
<organism evidence="2 3">
    <name type="scientific">Cercospora zeae-maydis SCOH1-5</name>
    <dbReference type="NCBI Taxonomy" id="717836"/>
    <lineage>
        <taxon>Eukaryota</taxon>
        <taxon>Fungi</taxon>
        <taxon>Dikarya</taxon>
        <taxon>Ascomycota</taxon>
        <taxon>Pezizomycotina</taxon>
        <taxon>Dothideomycetes</taxon>
        <taxon>Dothideomycetidae</taxon>
        <taxon>Mycosphaerellales</taxon>
        <taxon>Mycosphaerellaceae</taxon>
        <taxon>Cercospora</taxon>
    </lineage>
</organism>
<keyword evidence="3" id="KW-1185">Reference proteome</keyword>
<feature type="region of interest" description="Disordered" evidence="1">
    <location>
        <begin position="21"/>
        <end position="45"/>
    </location>
</feature>
<name>A0A6A6FRM0_9PEZI</name>
<sequence length="100" mass="11550">MFPCIKRKKKSTRELLPIIRQTKKSPTQSIETRTPPLLRPRPLSNATVPLHSDVQTWQPTPENRPFIDALSQGLLQTYILFPSRFFGSQNSTLAHKVNRR</sequence>
<evidence type="ECO:0000256" key="1">
    <source>
        <dbReference type="SAM" id="MobiDB-lite"/>
    </source>
</evidence>
<gene>
    <name evidence="2" type="ORF">CERZMDRAFT_90063</name>
</gene>
<reference evidence="2" key="1">
    <citation type="journal article" date="2020" name="Stud. Mycol.">
        <title>101 Dothideomycetes genomes: a test case for predicting lifestyles and emergence of pathogens.</title>
        <authorList>
            <person name="Haridas S."/>
            <person name="Albert R."/>
            <person name="Binder M."/>
            <person name="Bloem J."/>
            <person name="Labutti K."/>
            <person name="Salamov A."/>
            <person name="Andreopoulos B."/>
            <person name="Baker S."/>
            <person name="Barry K."/>
            <person name="Bills G."/>
            <person name="Bluhm B."/>
            <person name="Cannon C."/>
            <person name="Castanera R."/>
            <person name="Culley D."/>
            <person name="Daum C."/>
            <person name="Ezra D."/>
            <person name="Gonzalez J."/>
            <person name="Henrissat B."/>
            <person name="Kuo A."/>
            <person name="Liang C."/>
            <person name="Lipzen A."/>
            <person name="Lutzoni F."/>
            <person name="Magnuson J."/>
            <person name="Mondo S."/>
            <person name="Nolan M."/>
            <person name="Ohm R."/>
            <person name="Pangilinan J."/>
            <person name="Park H.-J."/>
            <person name="Ramirez L."/>
            <person name="Alfaro M."/>
            <person name="Sun H."/>
            <person name="Tritt A."/>
            <person name="Yoshinaga Y."/>
            <person name="Zwiers L.-H."/>
            <person name="Turgeon B."/>
            <person name="Goodwin S."/>
            <person name="Spatafora J."/>
            <person name="Crous P."/>
            <person name="Grigoriev I."/>
        </authorList>
    </citation>
    <scope>NUCLEOTIDE SEQUENCE</scope>
    <source>
        <strain evidence="2">SCOH1-5</strain>
    </source>
</reference>
<evidence type="ECO:0000313" key="3">
    <source>
        <dbReference type="Proteomes" id="UP000799539"/>
    </source>
</evidence>
<dbReference type="Proteomes" id="UP000799539">
    <property type="component" value="Unassembled WGS sequence"/>
</dbReference>
<evidence type="ECO:0000313" key="2">
    <source>
        <dbReference type="EMBL" id="KAF2216093.1"/>
    </source>
</evidence>
<protein>
    <submittedName>
        <fullName evidence="2">Uncharacterized protein</fullName>
    </submittedName>
</protein>
<accession>A0A6A6FRM0</accession>
<feature type="compositionally biased region" description="Low complexity" evidence="1">
    <location>
        <begin position="32"/>
        <end position="43"/>
    </location>
</feature>
<dbReference type="AlphaFoldDB" id="A0A6A6FRM0"/>